<evidence type="ECO:0000256" key="6">
    <source>
        <dbReference type="SAM" id="SignalP"/>
    </source>
</evidence>
<evidence type="ECO:0000313" key="7">
    <source>
        <dbReference type="Ensembl" id="ENSPMRP00000034169.1"/>
    </source>
</evidence>
<feature type="compositionally biased region" description="Basic residues" evidence="5">
    <location>
        <begin position="241"/>
        <end position="252"/>
    </location>
</feature>
<dbReference type="AlphaFoldDB" id="A0A670KEX3"/>
<feature type="compositionally biased region" description="Polar residues" evidence="5">
    <location>
        <begin position="255"/>
        <end position="267"/>
    </location>
</feature>
<keyword evidence="3" id="KW-1015">Disulfide bond</keyword>
<keyword evidence="1" id="KW-0479">Metal-binding</keyword>
<feature type="coiled-coil region" evidence="4">
    <location>
        <begin position="99"/>
        <end position="200"/>
    </location>
</feature>
<dbReference type="InterPro" id="IPR051360">
    <property type="entry name" value="Neuronal_Pentraxin_Related"/>
</dbReference>
<gene>
    <name evidence="7" type="primary">LOC114590224</name>
</gene>
<reference evidence="7" key="2">
    <citation type="submission" date="2025-09" db="UniProtKB">
        <authorList>
            <consortium name="Ensembl"/>
        </authorList>
    </citation>
    <scope>IDENTIFICATION</scope>
</reference>
<keyword evidence="8" id="KW-1185">Reference proteome</keyword>
<evidence type="ECO:0000256" key="1">
    <source>
        <dbReference type="ARBA" id="ARBA00022723"/>
    </source>
</evidence>
<dbReference type="Ensembl" id="ENSPMRT00000036245.1">
    <property type="protein sequence ID" value="ENSPMRP00000034169.1"/>
    <property type="gene ID" value="ENSPMRG00000022178.1"/>
</dbReference>
<keyword evidence="4" id="KW-0175">Coiled coil</keyword>
<evidence type="ECO:0000256" key="4">
    <source>
        <dbReference type="SAM" id="Coils"/>
    </source>
</evidence>
<dbReference type="Gene3D" id="2.60.120.200">
    <property type="match status" value="1"/>
</dbReference>
<accession>A0A670KEX3</accession>
<dbReference type="GO" id="GO:0046872">
    <property type="term" value="F:metal ion binding"/>
    <property type="evidence" value="ECO:0007669"/>
    <property type="project" value="UniProtKB-KW"/>
</dbReference>
<dbReference type="PANTHER" id="PTHR19277">
    <property type="entry name" value="PENTRAXIN"/>
    <property type="match status" value="1"/>
</dbReference>
<keyword evidence="2" id="KW-0106">Calcium</keyword>
<dbReference type="GeneTree" id="ENSGT01060000248575"/>
<name>A0A670KEX3_PODMU</name>
<feature type="compositionally biased region" description="Basic and acidic residues" evidence="5">
    <location>
        <begin position="279"/>
        <end position="289"/>
    </location>
</feature>
<protein>
    <submittedName>
        <fullName evidence="7">Pentraxin-4-like</fullName>
    </submittedName>
</protein>
<evidence type="ECO:0000256" key="2">
    <source>
        <dbReference type="ARBA" id="ARBA00022837"/>
    </source>
</evidence>
<evidence type="ECO:0000256" key="5">
    <source>
        <dbReference type="SAM" id="MobiDB-lite"/>
    </source>
</evidence>
<reference evidence="7" key="1">
    <citation type="submission" date="2025-08" db="UniProtKB">
        <authorList>
            <consortium name="Ensembl"/>
        </authorList>
    </citation>
    <scope>IDENTIFICATION</scope>
</reference>
<keyword evidence="6" id="KW-0732">Signal</keyword>
<feature type="signal peptide" evidence="6">
    <location>
        <begin position="1"/>
        <end position="30"/>
    </location>
</feature>
<proteinExistence type="predicted"/>
<feature type="region of interest" description="Disordered" evidence="5">
    <location>
        <begin position="226"/>
        <end position="322"/>
    </location>
</feature>
<dbReference type="PANTHER" id="PTHR19277:SF122">
    <property type="entry name" value="PENTRAXIN-4"/>
    <property type="match status" value="1"/>
</dbReference>
<sequence>MCAALGMLGTRKMLSVFIILAAVCLQGTLVQQPGTAERRKLFFERFRRLEEQFRRFQEVTLTRLQEIAGNYNVSYNIDAKFEQLLSKHQGLESAANESHAATQEELSHLKALVKKLQNKGKKQDSKLGALEEALRERDREKEAEVQQERALLANLTQEVESHREDTQAVHAGHRVLQKALESLQDALKSQGSKLDELEQQLKNPAHNEVLLPNPLTAAQLLNRVPQEQEPEAAGGQNPTVKKLHGKHRQRKKLLQESTRLAAQSRGLQSGPPPGQEAPQRQEAEAEQPHPPEPQALRQQQAVVDKAPEEQSQSEAPRKPGTICNVDSMLFFPNASTENFATFTPGFQAGLLELSLCSWVSTSANYLGTILSYATEDNDNKLVLHGRDAAPRNSIHFVIGDPAFRELPVGRILDGKWPPHLCHLVLHPGAILVLCGQEVGFHGLQVPEGLRDSPQRVSCTGSGTRHNGWWVRTLGVFCGLPGRPCHMGSCALTWRGLGHRHRERPAPWHNLHPGKHLCPPRSAAEGELHLPRTLPVILPISYPHRATLQ</sequence>
<evidence type="ECO:0000313" key="8">
    <source>
        <dbReference type="Proteomes" id="UP000472272"/>
    </source>
</evidence>
<organism evidence="7 8">
    <name type="scientific">Podarcis muralis</name>
    <name type="common">Wall lizard</name>
    <name type="synonym">Lacerta muralis</name>
    <dbReference type="NCBI Taxonomy" id="64176"/>
    <lineage>
        <taxon>Eukaryota</taxon>
        <taxon>Metazoa</taxon>
        <taxon>Chordata</taxon>
        <taxon>Craniata</taxon>
        <taxon>Vertebrata</taxon>
        <taxon>Euteleostomi</taxon>
        <taxon>Lepidosauria</taxon>
        <taxon>Squamata</taxon>
        <taxon>Bifurcata</taxon>
        <taxon>Unidentata</taxon>
        <taxon>Episquamata</taxon>
        <taxon>Laterata</taxon>
        <taxon>Lacertibaenia</taxon>
        <taxon>Lacertidae</taxon>
        <taxon>Podarcis</taxon>
    </lineage>
</organism>
<feature type="chain" id="PRO_5025410011" evidence="6">
    <location>
        <begin position="31"/>
        <end position="548"/>
    </location>
</feature>
<evidence type="ECO:0000256" key="3">
    <source>
        <dbReference type="ARBA" id="ARBA00023157"/>
    </source>
</evidence>
<dbReference type="Proteomes" id="UP000472272">
    <property type="component" value="Unplaced"/>
</dbReference>